<dbReference type="Pfam" id="PF03572">
    <property type="entry name" value="Peptidase_S41"/>
    <property type="match status" value="1"/>
</dbReference>
<dbReference type="STRING" id="1884261.A0A5C3QTD1"/>
<dbReference type="InterPro" id="IPR029045">
    <property type="entry name" value="ClpP/crotonase-like_dom_sf"/>
</dbReference>
<dbReference type="Gene3D" id="3.90.226.10">
    <property type="entry name" value="2-enoyl-CoA Hydratase, Chain A, domain 1"/>
    <property type="match status" value="1"/>
</dbReference>
<proteinExistence type="predicted"/>
<name>A0A5C3QTD1_9AGAR</name>
<dbReference type="AlphaFoldDB" id="A0A5C3QTD1"/>
<evidence type="ECO:0000313" key="4">
    <source>
        <dbReference type="Proteomes" id="UP000305067"/>
    </source>
</evidence>
<dbReference type="SUPFAM" id="SSF52096">
    <property type="entry name" value="ClpP/crotonase"/>
    <property type="match status" value="1"/>
</dbReference>
<evidence type="ECO:0000256" key="1">
    <source>
        <dbReference type="SAM" id="SignalP"/>
    </source>
</evidence>
<dbReference type="Proteomes" id="UP000305067">
    <property type="component" value="Unassembled WGS sequence"/>
</dbReference>
<dbReference type="GO" id="GO:0006508">
    <property type="term" value="P:proteolysis"/>
    <property type="evidence" value="ECO:0007669"/>
    <property type="project" value="InterPro"/>
</dbReference>
<organism evidence="3 4">
    <name type="scientific">Pterulicium gracile</name>
    <dbReference type="NCBI Taxonomy" id="1884261"/>
    <lineage>
        <taxon>Eukaryota</taxon>
        <taxon>Fungi</taxon>
        <taxon>Dikarya</taxon>
        <taxon>Basidiomycota</taxon>
        <taxon>Agaricomycotina</taxon>
        <taxon>Agaricomycetes</taxon>
        <taxon>Agaricomycetidae</taxon>
        <taxon>Agaricales</taxon>
        <taxon>Pleurotineae</taxon>
        <taxon>Pterulaceae</taxon>
        <taxon>Pterulicium</taxon>
    </lineage>
</organism>
<dbReference type="EMBL" id="ML178818">
    <property type="protein sequence ID" value="TFL04628.1"/>
    <property type="molecule type" value="Genomic_DNA"/>
</dbReference>
<protein>
    <recommendedName>
        <fullName evidence="2">Tail specific protease domain-containing protein</fullName>
    </recommendedName>
</protein>
<dbReference type="OrthoDB" id="27214at2759"/>
<keyword evidence="4" id="KW-1185">Reference proteome</keyword>
<feature type="chain" id="PRO_5022843541" description="Tail specific protease domain-containing protein" evidence="1">
    <location>
        <begin position="21"/>
        <end position="674"/>
    </location>
</feature>
<reference evidence="3 4" key="1">
    <citation type="journal article" date="2019" name="Nat. Ecol. Evol.">
        <title>Megaphylogeny resolves global patterns of mushroom evolution.</title>
        <authorList>
            <person name="Varga T."/>
            <person name="Krizsan K."/>
            <person name="Foldi C."/>
            <person name="Dima B."/>
            <person name="Sanchez-Garcia M."/>
            <person name="Sanchez-Ramirez S."/>
            <person name="Szollosi G.J."/>
            <person name="Szarkandi J.G."/>
            <person name="Papp V."/>
            <person name="Albert L."/>
            <person name="Andreopoulos W."/>
            <person name="Angelini C."/>
            <person name="Antonin V."/>
            <person name="Barry K.W."/>
            <person name="Bougher N.L."/>
            <person name="Buchanan P."/>
            <person name="Buyck B."/>
            <person name="Bense V."/>
            <person name="Catcheside P."/>
            <person name="Chovatia M."/>
            <person name="Cooper J."/>
            <person name="Damon W."/>
            <person name="Desjardin D."/>
            <person name="Finy P."/>
            <person name="Geml J."/>
            <person name="Haridas S."/>
            <person name="Hughes K."/>
            <person name="Justo A."/>
            <person name="Karasinski D."/>
            <person name="Kautmanova I."/>
            <person name="Kiss B."/>
            <person name="Kocsube S."/>
            <person name="Kotiranta H."/>
            <person name="LaButti K.M."/>
            <person name="Lechner B.E."/>
            <person name="Liimatainen K."/>
            <person name="Lipzen A."/>
            <person name="Lukacs Z."/>
            <person name="Mihaltcheva S."/>
            <person name="Morgado L.N."/>
            <person name="Niskanen T."/>
            <person name="Noordeloos M.E."/>
            <person name="Ohm R.A."/>
            <person name="Ortiz-Santana B."/>
            <person name="Ovrebo C."/>
            <person name="Racz N."/>
            <person name="Riley R."/>
            <person name="Savchenko A."/>
            <person name="Shiryaev A."/>
            <person name="Soop K."/>
            <person name="Spirin V."/>
            <person name="Szebenyi C."/>
            <person name="Tomsovsky M."/>
            <person name="Tulloss R.E."/>
            <person name="Uehling J."/>
            <person name="Grigoriev I.V."/>
            <person name="Vagvolgyi C."/>
            <person name="Papp T."/>
            <person name="Martin F.M."/>
            <person name="Miettinen O."/>
            <person name="Hibbett D.S."/>
            <person name="Nagy L.G."/>
        </authorList>
    </citation>
    <scope>NUCLEOTIDE SEQUENCE [LARGE SCALE GENOMIC DNA]</scope>
    <source>
        <strain evidence="3 4">CBS 309.79</strain>
    </source>
</reference>
<evidence type="ECO:0000259" key="2">
    <source>
        <dbReference type="Pfam" id="PF03572"/>
    </source>
</evidence>
<dbReference type="InterPro" id="IPR052766">
    <property type="entry name" value="S41A_metabolite_peptidase"/>
</dbReference>
<dbReference type="InterPro" id="IPR005151">
    <property type="entry name" value="Tail-specific_protease"/>
</dbReference>
<keyword evidence="1" id="KW-0732">Signal</keyword>
<evidence type="ECO:0000313" key="3">
    <source>
        <dbReference type="EMBL" id="TFL04628.1"/>
    </source>
</evidence>
<accession>A0A5C3QTD1</accession>
<dbReference type="PANTHER" id="PTHR37049">
    <property type="entry name" value="PEPTIDASE S41 FAMILY PROTEIN"/>
    <property type="match status" value="1"/>
</dbReference>
<feature type="signal peptide" evidence="1">
    <location>
        <begin position="1"/>
        <end position="20"/>
    </location>
</feature>
<sequence length="674" mass="74226">MRSFATAALSALSVAAFVSALPSDPCAKIAGQKWVSPRDVRACYSSFKVDQKEKSNIIEVINKTLAFHASTNYQIKAPQPYTSDVHEDVLATLAKIGRQTQKNDYDLHIGLSRTLKRVNDGHCVWVNYCYDSAYVNYLPIPLVLLTDKLGLQHVTIAPAAFEVASAEFPDQIEFWQNSLPPWLKGKLESLNGARVILINGLDPFVAVNANAAITGGYQAFGTRQNSFFSSYQLAATGWNYIMGNFAQQSLPLDDQVMLLIKREGALLPETIILPYRSRFAGAAFTDSASYRQNNCKAMASSNGRDLYASSPASLGPEEELPIEKAEQQPKLNPEERKKFALNVLLDDIPVQNVVLPERLRPGLPSSDADYTVARYYLLEDGITGVLALGSFSAPSYWDFQQSLLDGLQDLKAKGATRLLVDITNNGGGYVCVAVFLHRLLAGAKPNTVPQAGFDTTARSGPLAQEIVQSLIDKNLDPQQRTLYSPLNWRDENNEFFAPDRNWLQPTRNLTINGNKDYFSPRLGNECYPEGFLDAPEEAVFDPKQVVIIGNGRCASSCSIFSIHMQKLQGARTVVVGGRKSTPQSYSGIVGGQSTNFATIDSEIKTAKLKAHGLAPPDLLVNGVQGITWRLGFGYDQRDEPEEWQARPANLNLALDAKLANNPQAVWYEVVKQMF</sequence>
<feature type="domain" description="Tail specific protease" evidence="2">
    <location>
        <begin position="383"/>
        <end position="579"/>
    </location>
</feature>
<dbReference type="GO" id="GO:0008236">
    <property type="term" value="F:serine-type peptidase activity"/>
    <property type="evidence" value="ECO:0007669"/>
    <property type="project" value="InterPro"/>
</dbReference>
<dbReference type="PANTHER" id="PTHR37049:SF4">
    <property type="entry name" value="RHODANESE DOMAIN-CONTAINING PROTEIN"/>
    <property type="match status" value="1"/>
</dbReference>
<gene>
    <name evidence="3" type="ORF">BDV98DRAFT_590409</name>
</gene>